<reference evidence="14" key="1">
    <citation type="submission" date="2018-09" db="EMBL/GenBank/DDBJ databases">
        <authorList>
            <person name="Zhu H."/>
        </authorList>
    </citation>
    <scope>NUCLEOTIDE SEQUENCE [LARGE SCALE GENOMIC DNA]</scope>
    <source>
        <strain evidence="14">K2R23-3</strain>
    </source>
</reference>
<dbReference type="CDD" id="cd04905">
    <property type="entry name" value="ACT_CM-PDT"/>
    <property type="match status" value="1"/>
</dbReference>
<dbReference type="UniPathway" id="UPA00121">
    <property type="reaction ID" value="UER00345"/>
</dbReference>
<dbReference type="RefSeq" id="WP_119883474.1">
    <property type="nucleotide sequence ID" value="NZ_CP032418.1"/>
</dbReference>
<dbReference type="InterPro" id="IPR002912">
    <property type="entry name" value="ACT_dom"/>
</dbReference>
<feature type="domain" description="ACT" evidence="12">
    <location>
        <begin position="204"/>
        <end position="281"/>
    </location>
</feature>
<evidence type="ECO:0000259" key="12">
    <source>
        <dbReference type="PROSITE" id="PS51671"/>
    </source>
</evidence>
<feature type="site" description="Essential for prephenate dehydratase activity" evidence="9">
    <location>
        <position position="182"/>
    </location>
</feature>
<evidence type="ECO:0000256" key="4">
    <source>
        <dbReference type="ARBA" id="ARBA00022605"/>
    </source>
</evidence>
<keyword evidence="4 10" id="KW-0028">Amino-acid biosynthesis</keyword>
<dbReference type="InterPro" id="IPR008242">
    <property type="entry name" value="Chor_mutase/pphenate_deHydtase"/>
</dbReference>
<dbReference type="AlphaFoldDB" id="A0A385YSU2"/>
<evidence type="ECO:0000256" key="7">
    <source>
        <dbReference type="ARBA" id="ARBA00023239"/>
    </source>
</evidence>
<dbReference type="InterPro" id="IPR018528">
    <property type="entry name" value="Preph_deHydtase_CS"/>
</dbReference>
<comment type="catalytic activity">
    <reaction evidence="8 10">
        <text>prephenate + H(+) = 3-phenylpyruvate + CO2 + H2O</text>
        <dbReference type="Rhea" id="RHEA:21648"/>
        <dbReference type="ChEBI" id="CHEBI:15377"/>
        <dbReference type="ChEBI" id="CHEBI:15378"/>
        <dbReference type="ChEBI" id="CHEBI:16526"/>
        <dbReference type="ChEBI" id="CHEBI:18005"/>
        <dbReference type="ChEBI" id="CHEBI:29934"/>
        <dbReference type="EC" id="4.2.1.51"/>
    </reaction>
</comment>
<comment type="pathway">
    <text evidence="1 10">Amino-acid biosynthesis; L-phenylalanine biosynthesis; phenylpyruvate from prephenate: step 1/1.</text>
</comment>
<evidence type="ECO:0000313" key="14">
    <source>
        <dbReference type="Proteomes" id="UP000265725"/>
    </source>
</evidence>
<dbReference type="Pfam" id="PF00800">
    <property type="entry name" value="PDT"/>
    <property type="match status" value="1"/>
</dbReference>
<dbReference type="PROSITE" id="PS51671">
    <property type="entry name" value="ACT"/>
    <property type="match status" value="1"/>
</dbReference>
<dbReference type="KEGG" id="paek:D3873_07455"/>
<dbReference type="NCBIfam" id="NF008865">
    <property type="entry name" value="PRK11898.1"/>
    <property type="match status" value="1"/>
</dbReference>
<dbReference type="InterPro" id="IPR045865">
    <property type="entry name" value="ACT-like_dom_sf"/>
</dbReference>
<dbReference type="FunFam" id="3.40.190.10:FF:000064">
    <property type="entry name" value="Prephenate dehydratase"/>
    <property type="match status" value="1"/>
</dbReference>
<evidence type="ECO:0000259" key="11">
    <source>
        <dbReference type="PROSITE" id="PS51171"/>
    </source>
</evidence>
<evidence type="ECO:0000256" key="10">
    <source>
        <dbReference type="RuleBase" id="RU361254"/>
    </source>
</evidence>
<dbReference type="Gene3D" id="3.30.70.260">
    <property type="match status" value="1"/>
</dbReference>
<dbReference type="PROSITE" id="PS51171">
    <property type="entry name" value="PREPHENATE_DEHYDR_3"/>
    <property type="match status" value="1"/>
</dbReference>
<name>A0A385YSU2_9BACL</name>
<dbReference type="SUPFAM" id="SSF53850">
    <property type="entry name" value="Periplasmic binding protein-like II"/>
    <property type="match status" value="1"/>
</dbReference>
<evidence type="ECO:0000256" key="1">
    <source>
        <dbReference type="ARBA" id="ARBA00004741"/>
    </source>
</evidence>
<dbReference type="PIRSF" id="PIRSF001500">
    <property type="entry name" value="Chor_mut_pdt_Ppr"/>
    <property type="match status" value="1"/>
</dbReference>
<dbReference type="PANTHER" id="PTHR21022:SF19">
    <property type="entry name" value="PREPHENATE DEHYDRATASE-RELATED"/>
    <property type="match status" value="1"/>
</dbReference>
<dbReference type="PANTHER" id="PTHR21022">
    <property type="entry name" value="PREPHENATE DEHYDRATASE P PROTEIN"/>
    <property type="match status" value="1"/>
</dbReference>
<dbReference type="PROSITE" id="PS00858">
    <property type="entry name" value="PREPHENATE_DEHYDR_2"/>
    <property type="match status" value="1"/>
</dbReference>
<organism evidence="13 14">
    <name type="scientific">Paenisporosarcina cavernae</name>
    <dbReference type="NCBI Taxonomy" id="2320858"/>
    <lineage>
        <taxon>Bacteria</taxon>
        <taxon>Bacillati</taxon>
        <taxon>Bacillota</taxon>
        <taxon>Bacilli</taxon>
        <taxon>Bacillales</taxon>
        <taxon>Caryophanaceae</taxon>
        <taxon>Paenisporosarcina</taxon>
    </lineage>
</organism>
<dbReference type="InterPro" id="IPR001086">
    <property type="entry name" value="Preph_deHydtase"/>
</dbReference>
<dbReference type="GO" id="GO:0009094">
    <property type="term" value="P:L-phenylalanine biosynthetic process"/>
    <property type="evidence" value="ECO:0007669"/>
    <property type="project" value="UniProtKB-UniPathway"/>
</dbReference>
<keyword evidence="7 10" id="KW-0456">Lyase</keyword>
<dbReference type="GO" id="GO:0004664">
    <property type="term" value="F:prephenate dehydratase activity"/>
    <property type="evidence" value="ECO:0007669"/>
    <property type="project" value="UniProtKB-UniRule"/>
</dbReference>
<sequence>MEKEQWQYRIGYLGPEASFTHVAANALYSNELLVPYPTISDCMDAVEQQEVDFAVVPIENALEGTVAITLDYLYHDVQLKVEHEILSPIAQHLLCHPANEKDFLQATSILSHSHAIAQCHKYLASRFRGVPHEISASTAAAAKHISQHPSQNSLAIANEFAAKKYGLTIVERNIHDFHLNHTRFFVLSKTPSTNRLEEPKTTWMILLPEDERSGALHQVLSVFAWRKLNLSKIESRPLKTGIGHYFFVIDLLEHESHPMMFGALEELKMLGCEVKSLGSYHVTKINP</sequence>
<dbReference type="Gene3D" id="3.40.190.10">
    <property type="entry name" value="Periplasmic binding protein-like II"/>
    <property type="match status" value="2"/>
</dbReference>
<evidence type="ECO:0000313" key="13">
    <source>
        <dbReference type="EMBL" id="AYC29736.1"/>
    </source>
</evidence>
<dbReference type="Proteomes" id="UP000265725">
    <property type="component" value="Chromosome"/>
</dbReference>
<dbReference type="EMBL" id="CP032418">
    <property type="protein sequence ID" value="AYC29736.1"/>
    <property type="molecule type" value="Genomic_DNA"/>
</dbReference>
<keyword evidence="6 10" id="KW-0584">Phenylalanine biosynthesis</keyword>
<feature type="domain" description="Prephenate dehydratase" evidence="11">
    <location>
        <begin position="9"/>
        <end position="189"/>
    </location>
</feature>
<dbReference type="OrthoDB" id="9802281at2"/>
<evidence type="ECO:0000256" key="6">
    <source>
        <dbReference type="ARBA" id="ARBA00023222"/>
    </source>
</evidence>
<dbReference type="CDD" id="cd13633">
    <property type="entry name" value="PBP2_Sa-PDT_like"/>
    <property type="match status" value="1"/>
</dbReference>
<evidence type="ECO:0000256" key="2">
    <source>
        <dbReference type="ARBA" id="ARBA00013147"/>
    </source>
</evidence>
<evidence type="ECO:0000256" key="5">
    <source>
        <dbReference type="ARBA" id="ARBA00023141"/>
    </source>
</evidence>
<keyword evidence="14" id="KW-1185">Reference proteome</keyword>
<evidence type="ECO:0000256" key="9">
    <source>
        <dbReference type="PIRSR" id="PIRSR001500-2"/>
    </source>
</evidence>
<dbReference type="GO" id="GO:0005737">
    <property type="term" value="C:cytoplasm"/>
    <property type="evidence" value="ECO:0007669"/>
    <property type="project" value="TreeGrafter"/>
</dbReference>
<proteinExistence type="predicted"/>
<dbReference type="EC" id="4.2.1.51" evidence="2 10"/>
<evidence type="ECO:0000256" key="8">
    <source>
        <dbReference type="ARBA" id="ARBA00047848"/>
    </source>
</evidence>
<accession>A0A385YSU2</accession>
<dbReference type="SUPFAM" id="SSF55021">
    <property type="entry name" value="ACT-like"/>
    <property type="match status" value="1"/>
</dbReference>
<protein>
    <recommendedName>
        <fullName evidence="3 10">Prephenate dehydratase</fullName>
        <shortName evidence="10">PDT</shortName>
        <ecNumber evidence="2 10">4.2.1.51</ecNumber>
    </recommendedName>
</protein>
<evidence type="ECO:0000256" key="3">
    <source>
        <dbReference type="ARBA" id="ARBA00021872"/>
    </source>
</evidence>
<keyword evidence="5 10" id="KW-0057">Aromatic amino acid biosynthesis</keyword>
<gene>
    <name evidence="10" type="primary">pheA</name>
    <name evidence="13" type="ORF">D3873_07455</name>
</gene>